<keyword evidence="4" id="KW-1185">Reference proteome</keyword>
<dbReference type="Pfam" id="PF14223">
    <property type="entry name" value="Retrotran_gag_2"/>
    <property type="match status" value="1"/>
</dbReference>
<dbReference type="Proteomes" id="UP000326396">
    <property type="component" value="Linkage Group LG6"/>
</dbReference>
<evidence type="ECO:0000259" key="2">
    <source>
        <dbReference type="Pfam" id="PF22936"/>
    </source>
</evidence>
<reference evidence="3 4" key="1">
    <citation type="submission" date="2019-05" db="EMBL/GenBank/DDBJ databases">
        <title>Mikania micrantha, genome provides insights into the molecular mechanism of rapid growth.</title>
        <authorList>
            <person name="Liu B."/>
        </authorList>
    </citation>
    <scope>NUCLEOTIDE SEQUENCE [LARGE SCALE GENOMIC DNA]</scope>
    <source>
        <strain evidence="3">NLD-2019</strain>
        <tissue evidence="3">Leaf</tissue>
    </source>
</reference>
<dbReference type="OrthoDB" id="1626798at2759"/>
<dbReference type="PANTHER" id="PTHR47481:SF36">
    <property type="entry name" value="CCHC-TYPE DOMAIN-CONTAINING PROTEIN"/>
    <property type="match status" value="1"/>
</dbReference>
<organism evidence="3 4">
    <name type="scientific">Mikania micrantha</name>
    <name type="common">bitter vine</name>
    <dbReference type="NCBI Taxonomy" id="192012"/>
    <lineage>
        <taxon>Eukaryota</taxon>
        <taxon>Viridiplantae</taxon>
        <taxon>Streptophyta</taxon>
        <taxon>Embryophyta</taxon>
        <taxon>Tracheophyta</taxon>
        <taxon>Spermatophyta</taxon>
        <taxon>Magnoliopsida</taxon>
        <taxon>eudicotyledons</taxon>
        <taxon>Gunneridae</taxon>
        <taxon>Pentapetalae</taxon>
        <taxon>asterids</taxon>
        <taxon>campanulids</taxon>
        <taxon>Asterales</taxon>
        <taxon>Asteraceae</taxon>
        <taxon>Asteroideae</taxon>
        <taxon>Heliantheae alliance</taxon>
        <taxon>Eupatorieae</taxon>
        <taxon>Mikania</taxon>
    </lineage>
</organism>
<gene>
    <name evidence="3" type="ORF">E3N88_31639</name>
</gene>
<feature type="region of interest" description="Disordered" evidence="1">
    <location>
        <begin position="192"/>
        <end position="242"/>
    </location>
</feature>
<dbReference type="Pfam" id="PF22936">
    <property type="entry name" value="Pol_BBD"/>
    <property type="match status" value="1"/>
</dbReference>
<name>A0A5N6M696_9ASTR</name>
<evidence type="ECO:0000256" key="1">
    <source>
        <dbReference type="SAM" id="MobiDB-lite"/>
    </source>
</evidence>
<feature type="compositionally biased region" description="Basic and acidic residues" evidence="1">
    <location>
        <begin position="201"/>
        <end position="227"/>
    </location>
</feature>
<dbReference type="AlphaFoldDB" id="A0A5N6M696"/>
<dbReference type="EMBL" id="SZYD01000016">
    <property type="protein sequence ID" value="KAD3336120.1"/>
    <property type="molecule type" value="Genomic_DNA"/>
</dbReference>
<comment type="caution">
    <text evidence="3">The sequence shown here is derived from an EMBL/GenBank/DDBJ whole genome shotgun (WGS) entry which is preliminary data.</text>
</comment>
<dbReference type="PANTHER" id="PTHR47481">
    <property type="match status" value="1"/>
</dbReference>
<accession>A0A5N6M696</accession>
<protein>
    <recommendedName>
        <fullName evidence="2">Retrovirus-related Pol polyprotein from transposon TNT 1-94-like beta-barrel domain-containing protein</fullName>
    </recommendedName>
</protein>
<proteinExistence type="predicted"/>
<dbReference type="InterPro" id="IPR054722">
    <property type="entry name" value="PolX-like_BBD"/>
</dbReference>
<evidence type="ECO:0000313" key="4">
    <source>
        <dbReference type="Proteomes" id="UP000326396"/>
    </source>
</evidence>
<sequence>MADLQVVGGVKKLNSQNYNSWSTCISSYLQSQDLWEVVNGSETVQPIAEDVNGVLRKWRIKAGKAMFVLKTTVEDDLLDHISTSISPKEAWDVLVELFSKKNDAKLQLLENELLSMNQREMMVSQYFHKAEFRSFVAAVQGWPTQPSLSEFENLLASQEALAKQMSNMAVGSTAKVETEALFAERSKGKFRQNKFHRSSPRYHDKNKGHDPNEKRNGETEKGESSNERKHKYNGKNELLPDTEQLKEELQTSEVSLRLNDEELLVEEANCSNSSHAEEDFAYVSTIEARKNKLDDWIMDSGCSNHMTGDKTRLKNPTKYGGSRVVVIADNSKHSIAHIGDAEFPANDQTRGLTLKDAYDVPGMKNNLISVPQMTADGHYVVFGPKDVKIYREFESSSTPILQGCQYGKASQLPYNRSEYHANKPFELVHSNVFGPVKQASIGGPTEIMWVQQGQ</sequence>
<feature type="domain" description="Retrovirus-related Pol polyprotein from transposon TNT 1-94-like beta-barrel" evidence="2">
    <location>
        <begin position="296"/>
        <end position="377"/>
    </location>
</feature>
<evidence type="ECO:0000313" key="3">
    <source>
        <dbReference type="EMBL" id="KAD3336120.1"/>
    </source>
</evidence>